<keyword evidence="2" id="KW-0067">ATP-binding</keyword>
<dbReference type="GO" id="GO:0042626">
    <property type="term" value="F:ATPase-coupled transmembrane transporter activity"/>
    <property type="evidence" value="ECO:0007669"/>
    <property type="project" value="TreeGrafter"/>
</dbReference>
<organism evidence="5">
    <name type="scientific">Volvox carteri f. nagariensis</name>
    <dbReference type="NCBI Taxonomy" id="3068"/>
    <lineage>
        <taxon>Eukaryota</taxon>
        <taxon>Viridiplantae</taxon>
        <taxon>Chlorophyta</taxon>
        <taxon>core chlorophytes</taxon>
        <taxon>Chlorophyceae</taxon>
        <taxon>CS clade</taxon>
        <taxon>Chlamydomonadales</taxon>
        <taxon>Volvocaceae</taxon>
        <taxon>Volvox</taxon>
    </lineage>
</organism>
<name>D8U264_VOLCA</name>
<dbReference type="GO" id="GO:0016020">
    <property type="term" value="C:membrane"/>
    <property type="evidence" value="ECO:0007669"/>
    <property type="project" value="TreeGrafter"/>
</dbReference>
<gene>
    <name evidence="4" type="ORF">VOLCADRAFT_47472</name>
</gene>
<dbReference type="InterPro" id="IPR003439">
    <property type="entry name" value="ABC_transporter-like_ATP-bd"/>
</dbReference>
<dbReference type="AlphaFoldDB" id="D8U264"/>
<evidence type="ECO:0000313" key="5">
    <source>
        <dbReference type="Proteomes" id="UP000001058"/>
    </source>
</evidence>
<dbReference type="OrthoDB" id="6500128at2759"/>
<dbReference type="PANTHER" id="PTHR24223">
    <property type="entry name" value="ATP-BINDING CASSETTE SUB-FAMILY C"/>
    <property type="match status" value="1"/>
</dbReference>
<protein>
    <recommendedName>
        <fullName evidence="3">ABC transporter domain-containing protein</fullName>
    </recommendedName>
</protein>
<feature type="domain" description="ABC transporter" evidence="3">
    <location>
        <begin position="13"/>
        <end position="90"/>
    </location>
</feature>
<dbReference type="GeneID" id="9627256"/>
<keyword evidence="1" id="KW-0547">Nucleotide-binding</keyword>
<dbReference type="GO" id="GO:0005524">
    <property type="term" value="F:ATP binding"/>
    <property type="evidence" value="ECO:0007669"/>
    <property type="project" value="UniProtKB-KW"/>
</dbReference>
<proteinExistence type="predicted"/>
<evidence type="ECO:0000259" key="3">
    <source>
        <dbReference type="Pfam" id="PF00005"/>
    </source>
</evidence>
<feature type="non-terminal residue" evidence="4">
    <location>
        <position position="1"/>
    </location>
</feature>
<evidence type="ECO:0000313" key="4">
    <source>
        <dbReference type="EMBL" id="EFJ46226.1"/>
    </source>
</evidence>
<dbReference type="InterPro" id="IPR050173">
    <property type="entry name" value="ABC_transporter_C-like"/>
</dbReference>
<dbReference type="InParanoid" id="D8U264"/>
<dbReference type="RefSeq" id="XP_002952673.1">
    <property type="nucleotide sequence ID" value="XM_002952627.1"/>
</dbReference>
<reference evidence="4 5" key="1">
    <citation type="journal article" date="2010" name="Science">
        <title>Genomic analysis of organismal complexity in the multicellular green alga Volvox carteri.</title>
        <authorList>
            <person name="Prochnik S.E."/>
            <person name="Umen J."/>
            <person name="Nedelcu A.M."/>
            <person name="Hallmann A."/>
            <person name="Miller S.M."/>
            <person name="Nishii I."/>
            <person name="Ferris P."/>
            <person name="Kuo A."/>
            <person name="Mitros T."/>
            <person name="Fritz-Laylin L.K."/>
            <person name="Hellsten U."/>
            <person name="Chapman J."/>
            <person name="Simakov O."/>
            <person name="Rensing S.A."/>
            <person name="Terry A."/>
            <person name="Pangilinan J."/>
            <person name="Kapitonov V."/>
            <person name="Jurka J."/>
            <person name="Salamov A."/>
            <person name="Shapiro H."/>
            <person name="Schmutz J."/>
            <person name="Grimwood J."/>
            <person name="Lindquist E."/>
            <person name="Lucas S."/>
            <person name="Grigoriev I.V."/>
            <person name="Schmitt R."/>
            <person name="Kirk D."/>
            <person name="Rokhsar D.S."/>
        </authorList>
    </citation>
    <scope>NUCLEOTIDE SEQUENCE [LARGE SCALE GENOMIC DNA]</scope>
    <source>
        <strain evidence="5">f. Nagariensis / Eve</strain>
    </source>
</reference>
<keyword evidence="5" id="KW-1185">Reference proteome</keyword>
<dbReference type="InterPro" id="IPR027417">
    <property type="entry name" value="P-loop_NTPase"/>
</dbReference>
<evidence type="ECO:0000256" key="2">
    <source>
        <dbReference type="ARBA" id="ARBA00022840"/>
    </source>
</evidence>
<dbReference type="Gene3D" id="3.40.50.300">
    <property type="entry name" value="P-loop containing nucleotide triphosphate hydrolases"/>
    <property type="match status" value="1"/>
</dbReference>
<accession>D8U264</accession>
<dbReference type="PANTHER" id="PTHR24223:SF330">
    <property type="entry name" value="ATP-BINDING CASSETTE SUB-FAMILY C MEMBER 10"/>
    <property type="match status" value="1"/>
</dbReference>
<feature type="non-terminal residue" evidence="4">
    <location>
        <position position="95"/>
    </location>
</feature>
<dbReference type="STRING" id="3068.D8U264"/>
<sequence length="95" mass="9869">LVVRYLPTLPPALDGLSLVVGEGEHVGLCGRTGAGKSTVVAALLRLVEAEAGRVLLYGVDVRAVPLSRLRASVGVLLQRPFLASGTVRENLDPVG</sequence>
<dbReference type="GO" id="GO:0016887">
    <property type="term" value="F:ATP hydrolysis activity"/>
    <property type="evidence" value="ECO:0007669"/>
    <property type="project" value="InterPro"/>
</dbReference>
<dbReference type="eggNOG" id="KOG0054">
    <property type="taxonomic scope" value="Eukaryota"/>
</dbReference>
<dbReference type="Proteomes" id="UP000001058">
    <property type="component" value="Unassembled WGS sequence"/>
</dbReference>
<dbReference type="SUPFAM" id="SSF52540">
    <property type="entry name" value="P-loop containing nucleoside triphosphate hydrolases"/>
    <property type="match status" value="1"/>
</dbReference>
<dbReference type="KEGG" id="vcn:VOLCADRAFT_47472"/>
<evidence type="ECO:0000256" key="1">
    <source>
        <dbReference type="ARBA" id="ARBA00022741"/>
    </source>
</evidence>
<dbReference type="Pfam" id="PF00005">
    <property type="entry name" value="ABC_tran"/>
    <property type="match status" value="1"/>
</dbReference>
<dbReference type="EMBL" id="GL378352">
    <property type="protein sequence ID" value="EFJ46226.1"/>
    <property type="molecule type" value="Genomic_DNA"/>
</dbReference>